<dbReference type="InterPro" id="IPR029787">
    <property type="entry name" value="Nucleotide_cyclase"/>
</dbReference>
<keyword evidence="5 6" id="KW-0472">Membrane</keyword>
<dbReference type="InterPro" id="IPR052163">
    <property type="entry name" value="DGC-Regulatory_Protein"/>
</dbReference>
<feature type="domain" description="GGDEF" evidence="7">
    <location>
        <begin position="380"/>
        <end position="513"/>
    </location>
</feature>
<evidence type="ECO:0000256" key="5">
    <source>
        <dbReference type="ARBA" id="ARBA00023136"/>
    </source>
</evidence>
<organism evidence="8 9">
    <name type="scientific">Massilia agri</name>
    <dbReference type="NCBI Taxonomy" id="1886785"/>
    <lineage>
        <taxon>Bacteria</taxon>
        <taxon>Pseudomonadati</taxon>
        <taxon>Pseudomonadota</taxon>
        <taxon>Betaproteobacteria</taxon>
        <taxon>Burkholderiales</taxon>
        <taxon>Oxalobacteraceae</taxon>
        <taxon>Telluria group</taxon>
        <taxon>Massilia</taxon>
    </lineage>
</organism>
<dbReference type="InterPro" id="IPR000160">
    <property type="entry name" value="GGDEF_dom"/>
</dbReference>
<dbReference type="EMBL" id="JANUHA010000001">
    <property type="protein sequence ID" value="MCS0595009.1"/>
    <property type="molecule type" value="Genomic_DNA"/>
</dbReference>
<dbReference type="GO" id="GO:0052621">
    <property type="term" value="F:diguanylate cyclase activity"/>
    <property type="evidence" value="ECO:0007669"/>
    <property type="project" value="UniProtKB-EC"/>
</dbReference>
<dbReference type="CDD" id="cd12914">
    <property type="entry name" value="PDC1_DGC_like"/>
    <property type="match status" value="1"/>
</dbReference>
<dbReference type="InterPro" id="IPR043128">
    <property type="entry name" value="Rev_trsase/Diguanyl_cyclase"/>
</dbReference>
<proteinExistence type="predicted"/>
<evidence type="ECO:0000256" key="3">
    <source>
        <dbReference type="ARBA" id="ARBA00022692"/>
    </source>
</evidence>
<evidence type="ECO:0000256" key="6">
    <source>
        <dbReference type="SAM" id="Phobius"/>
    </source>
</evidence>
<feature type="transmembrane region" description="Helical" evidence="6">
    <location>
        <begin position="270"/>
        <end position="294"/>
    </location>
</feature>
<sequence length="533" mass="58302">MTALVAGACVLVAAVALDIAYREMREATGRQQYAMLASAAAHLESELDTKRMLLRTLAEELMAQPERSRLHEVLARHPGLRSAFADLALMDAEGRVLASQRGGYLHGARFAAASCFQKTLREGRGLVSEPIADRETGGAVVLMAEPALDAGGRVAFVLCAGIDLGDSSFFAQLARLRPDATGHLFAFTRGGVNLHHRDRGRLLRSVEDEAVLEGSVRSALRGWEGWAEGRDRDGAESLVTYKQVRGVDWVLGSIFPADKAFAGIAKARRYAWICAVGIALLAGAIGWATMLVLLKPLRALRRHVHAVEREEAGIEVLDLSRQDEVGALGRAFHSLSLKRQLAEQQLKELCLTDPLTKLGNRRQFDHDVALLAEQAARYRFGMAIAFLDVDCFKAINDTYGHAAGDAVLREFGRRLRGLTRPTDRSYRLAGDEFVIVSERLETAENARRFAAKILRAIRRPFEFEGAPLVVTTSIGIAVSRFPVPAVGDLLQHADAALYRTKRAGRDGYTVKELSTPQAASSTEVALRYRPAVQ</sequence>
<dbReference type="SUPFAM" id="SSF55073">
    <property type="entry name" value="Nucleotide cyclase"/>
    <property type="match status" value="1"/>
</dbReference>
<keyword evidence="2" id="KW-1003">Cell membrane</keyword>
<reference evidence="8 9" key="1">
    <citation type="submission" date="2022-08" db="EMBL/GenBank/DDBJ databases">
        <title>Reclassification of Massilia species as members of the genera Telluria, Duganella, Pseudoduganella, Mokoshia gen. nov. and Zemynaea gen. nov. using orthogonal and non-orthogonal genome-based approaches.</title>
        <authorList>
            <person name="Bowman J.P."/>
        </authorList>
    </citation>
    <scope>NUCLEOTIDE SEQUENCE [LARGE SCALE GENOMIC DNA]</scope>
    <source>
        <strain evidence="8 9">JCM 31661</strain>
    </source>
</reference>
<dbReference type="Pfam" id="PF00990">
    <property type="entry name" value="GGDEF"/>
    <property type="match status" value="1"/>
</dbReference>
<dbReference type="PANTHER" id="PTHR46663:SF2">
    <property type="entry name" value="GGDEF DOMAIN-CONTAINING PROTEIN"/>
    <property type="match status" value="1"/>
</dbReference>
<evidence type="ECO:0000256" key="1">
    <source>
        <dbReference type="ARBA" id="ARBA00004651"/>
    </source>
</evidence>
<dbReference type="SMART" id="SM00267">
    <property type="entry name" value="GGDEF"/>
    <property type="match status" value="1"/>
</dbReference>
<keyword evidence="8" id="KW-0548">Nucleotidyltransferase</keyword>
<dbReference type="CDD" id="cd18774">
    <property type="entry name" value="PDC2_HK_sensor"/>
    <property type="match status" value="1"/>
</dbReference>
<keyword evidence="9" id="KW-1185">Reference proteome</keyword>
<dbReference type="Pfam" id="PF02743">
    <property type="entry name" value="dCache_1"/>
    <property type="match status" value="1"/>
</dbReference>
<dbReference type="PANTHER" id="PTHR46663">
    <property type="entry name" value="DIGUANYLATE CYCLASE DGCT-RELATED"/>
    <property type="match status" value="1"/>
</dbReference>
<evidence type="ECO:0000313" key="8">
    <source>
        <dbReference type="EMBL" id="MCS0595009.1"/>
    </source>
</evidence>
<comment type="caution">
    <text evidence="8">The sequence shown here is derived from an EMBL/GenBank/DDBJ whole genome shotgun (WGS) entry which is preliminary data.</text>
</comment>
<dbReference type="CDD" id="cd01949">
    <property type="entry name" value="GGDEF"/>
    <property type="match status" value="1"/>
</dbReference>
<dbReference type="PROSITE" id="PS50887">
    <property type="entry name" value="GGDEF"/>
    <property type="match status" value="1"/>
</dbReference>
<dbReference type="Gene3D" id="6.10.340.10">
    <property type="match status" value="1"/>
</dbReference>
<protein>
    <submittedName>
        <fullName evidence="8">Diguanylate cyclase</fullName>
        <ecNumber evidence="8">2.7.7.65</ecNumber>
    </submittedName>
</protein>
<evidence type="ECO:0000313" key="9">
    <source>
        <dbReference type="Proteomes" id="UP001206572"/>
    </source>
</evidence>
<evidence type="ECO:0000256" key="4">
    <source>
        <dbReference type="ARBA" id="ARBA00022989"/>
    </source>
</evidence>
<evidence type="ECO:0000256" key="2">
    <source>
        <dbReference type="ARBA" id="ARBA00022475"/>
    </source>
</evidence>
<comment type="subcellular location">
    <subcellularLocation>
        <location evidence="1">Cell membrane</location>
        <topology evidence="1">Multi-pass membrane protein</topology>
    </subcellularLocation>
</comment>
<keyword evidence="3 6" id="KW-0812">Transmembrane</keyword>
<keyword evidence="4 6" id="KW-1133">Transmembrane helix</keyword>
<dbReference type="NCBIfam" id="TIGR00254">
    <property type="entry name" value="GGDEF"/>
    <property type="match status" value="1"/>
</dbReference>
<dbReference type="Gene3D" id="3.30.70.270">
    <property type="match status" value="1"/>
</dbReference>
<accession>A0ABT2AFJ8</accession>
<dbReference type="InterPro" id="IPR033479">
    <property type="entry name" value="dCache_1"/>
</dbReference>
<name>A0ABT2AFJ8_9BURK</name>
<keyword evidence="8" id="KW-0808">Transferase</keyword>
<dbReference type="Gene3D" id="3.30.450.20">
    <property type="entry name" value="PAS domain"/>
    <property type="match status" value="1"/>
</dbReference>
<dbReference type="EC" id="2.7.7.65" evidence="8"/>
<dbReference type="Proteomes" id="UP001206572">
    <property type="component" value="Unassembled WGS sequence"/>
</dbReference>
<dbReference type="RefSeq" id="WP_258826093.1">
    <property type="nucleotide sequence ID" value="NZ_JANUHA010000001.1"/>
</dbReference>
<evidence type="ECO:0000259" key="7">
    <source>
        <dbReference type="PROSITE" id="PS50887"/>
    </source>
</evidence>
<gene>
    <name evidence="8" type="ORF">NX780_01460</name>
</gene>